<comment type="caution">
    <text evidence="1">The sequence shown here is derived from an EMBL/GenBank/DDBJ whole genome shotgun (WGS) entry which is preliminary data.</text>
</comment>
<proteinExistence type="predicted"/>
<name>A0A917VVY1_9NOCA</name>
<accession>A0A917VVY1</accession>
<dbReference type="AlphaFoldDB" id="A0A917VVY1"/>
<reference evidence="1" key="1">
    <citation type="journal article" date="2014" name="Int. J. Syst. Evol. Microbiol.">
        <title>Complete genome sequence of Corynebacterium casei LMG S-19264T (=DSM 44701T), isolated from a smear-ripened cheese.</title>
        <authorList>
            <consortium name="US DOE Joint Genome Institute (JGI-PGF)"/>
            <person name="Walter F."/>
            <person name="Albersmeier A."/>
            <person name="Kalinowski J."/>
            <person name="Ruckert C."/>
        </authorList>
    </citation>
    <scope>NUCLEOTIDE SEQUENCE</scope>
    <source>
        <strain evidence="1">CGMCC 4.3508</strain>
    </source>
</reference>
<organism evidence="1 2">
    <name type="scientific">Nocardia jinanensis</name>
    <dbReference type="NCBI Taxonomy" id="382504"/>
    <lineage>
        <taxon>Bacteria</taxon>
        <taxon>Bacillati</taxon>
        <taxon>Actinomycetota</taxon>
        <taxon>Actinomycetes</taxon>
        <taxon>Mycobacteriales</taxon>
        <taxon>Nocardiaceae</taxon>
        <taxon>Nocardia</taxon>
    </lineage>
</organism>
<protein>
    <submittedName>
        <fullName evidence="1">Uncharacterized protein</fullName>
    </submittedName>
</protein>
<gene>
    <name evidence="1" type="ORF">GCM10011588_48120</name>
</gene>
<dbReference type="RefSeq" id="WP_058854132.1">
    <property type="nucleotide sequence ID" value="NZ_BMMH01000011.1"/>
</dbReference>
<evidence type="ECO:0000313" key="2">
    <source>
        <dbReference type="Proteomes" id="UP000638263"/>
    </source>
</evidence>
<sequence>MKGSGIAGVWEVVAEGAPFEYHVMTFHTDGTMLQSNPDSGNRISSDSNGMGAWRADGARVRGAFVEFTVDRRDPESVSRGIVRFDVEVAGDTFTGSANATFYDLSGVPRGAPAAARLRGRRFDAFALFPEP</sequence>
<dbReference type="EMBL" id="BMMH01000011">
    <property type="protein sequence ID" value="GGL27666.1"/>
    <property type="molecule type" value="Genomic_DNA"/>
</dbReference>
<evidence type="ECO:0000313" key="1">
    <source>
        <dbReference type="EMBL" id="GGL27666.1"/>
    </source>
</evidence>
<dbReference type="Proteomes" id="UP000638263">
    <property type="component" value="Unassembled WGS sequence"/>
</dbReference>
<reference evidence="1" key="2">
    <citation type="submission" date="2020-09" db="EMBL/GenBank/DDBJ databases">
        <authorList>
            <person name="Sun Q."/>
            <person name="Zhou Y."/>
        </authorList>
    </citation>
    <scope>NUCLEOTIDE SEQUENCE</scope>
    <source>
        <strain evidence="1">CGMCC 4.3508</strain>
    </source>
</reference>
<keyword evidence="2" id="KW-1185">Reference proteome</keyword>